<keyword evidence="1" id="KW-1133">Transmembrane helix</keyword>
<name>A0A840EUM1_9ACTN</name>
<organism evidence="2 3">
    <name type="scientific">Gordonia humi</name>
    <dbReference type="NCBI Taxonomy" id="686429"/>
    <lineage>
        <taxon>Bacteria</taxon>
        <taxon>Bacillati</taxon>
        <taxon>Actinomycetota</taxon>
        <taxon>Actinomycetes</taxon>
        <taxon>Mycobacteriales</taxon>
        <taxon>Gordoniaceae</taxon>
        <taxon>Gordonia</taxon>
    </lineage>
</organism>
<keyword evidence="1" id="KW-0472">Membrane</keyword>
<feature type="transmembrane region" description="Helical" evidence="1">
    <location>
        <begin position="32"/>
        <end position="52"/>
    </location>
</feature>
<dbReference type="AlphaFoldDB" id="A0A840EUM1"/>
<reference evidence="2 3" key="1">
    <citation type="submission" date="2020-08" db="EMBL/GenBank/DDBJ databases">
        <title>Sequencing the genomes of 1000 actinobacteria strains.</title>
        <authorList>
            <person name="Klenk H.-P."/>
        </authorList>
    </citation>
    <scope>NUCLEOTIDE SEQUENCE [LARGE SCALE GENOMIC DNA]</scope>
    <source>
        <strain evidence="2 3">DSM 45298</strain>
    </source>
</reference>
<dbReference type="EMBL" id="JACIFP010000001">
    <property type="protein sequence ID" value="MBB4134003.1"/>
    <property type="molecule type" value="Genomic_DNA"/>
</dbReference>
<sequence length="153" mass="16606">MLFVVMVASAIGFIATLTVSIVLALFASDPPWWGPVTALGVLLIALIAWFLALSMCEAAGYLDGEEAEGTLVEVTADDRMGPESNPAYDMLLVAELSGGGQIRRAAREYPREAPLPGQRVRFRHNTRDPEDLDDILFLGFIDGTVQRPGDEEV</sequence>
<comment type="caution">
    <text evidence="2">The sequence shown here is derived from an EMBL/GenBank/DDBJ whole genome shotgun (WGS) entry which is preliminary data.</text>
</comment>
<proteinExistence type="predicted"/>
<feature type="transmembrane region" description="Helical" evidence="1">
    <location>
        <begin position="7"/>
        <end position="26"/>
    </location>
</feature>
<keyword evidence="1" id="KW-0812">Transmembrane</keyword>
<dbReference type="Proteomes" id="UP000551501">
    <property type="component" value="Unassembled WGS sequence"/>
</dbReference>
<gene>
    <name evidence="2" type="ORF">BKA16_000555</name>
</gene>
<dbReference type="RefSeq" id="WP_183369230.1">
    <property type="nucleotide sequence ID" value="NZ_BAABHL010000079.1"/>
</dbReference>
<evidence type="ECO:0000313" key="3">
    <source>
        <dbReference type="Proteomes" id="UP000551501"/>
    </source>
</evidence>
<protein>
    <submittedName>
        <fullName evidence="2">Uncharacterized protein</fullName>
    </submittedName>
</protein>
<keyword evidence="3" id="KW-1185">Reference proteome</keyword>
<accession>A0A840EUM1</accession>
<evidence type="ECO:0000256" key="1">
    <source>
        <dbReference type="SAM" id="Phobius"/>
    </source>
</evidence>
<evidence type="ECO:0000313" key="2">
    <source>
        <dbReference type="EMBL" id="MBB4134003.1"/>
    </source>
</evidence>